<evidence type="ECO:0000256" key="1">
    <source>
        <dbReference type="SAM" id="MobiDB-lite"/>
    </source>
</evidence>
<evidence type="ECO:0000313" key="4">
    <source>
        <dbReference type="Proteomes" id="UP000298138"/>
    </source>
</evidence>
<keyword evidence="2" id="KW-0812">Transmembrane</keyword>
<gene>
    <name evidence="3" type="ORF">EX30DRAFT_398986</name>
</gene>
<evidence type="ECO:0000256" key="2">
    <source>
        <dbReference type="SAM" id="Phobius"/>
    </source>
</evidence>
<feature type="transmembrane region" description="Helical" evidence="2">
    <location>
        <begin position="76"/>
        <end position="94"/>
    </location>
</feature>
<dbReference type="AlphaFoldDB" id="A0A4S2MQM8"/>
<dbReference type="Proteomes" id="UP000298138">
    <property type="component" value="Unassembled WGS sequence"/>
</dbReference>
<keyword evidence="4" id="KW-1185">Reference proteome</keyword>
<name>A0A4S2MQM8_9PEZI</name>
<proteinExistence type="predicted"/>
<sequence>MMNMSTTCQCYDATREIVPREINKRGMSDSRRFSTSTLHSRSSATIINNRISNHGRSQLINTHGSSTAKCLSNKRWLTGLLFSVFGLRVHSAAVPSDKNSDGSLKLDAVDPTVIDMSPSSDSDSDPSSGLSTPLIVVLILGLLLLLSSIPLFLLYRRRRNRQRRLHTDPGHIASNLLTQNPDSRLGGLDRSITIRKSAYLSSMMSDRKSGLSSYSGSGFSSPSSRPGEKGAWSPAYYSPSVEMQLRGGMGGGMSPGYGGYGHMSPSPGPIYPNPVYNPESPRGWNYQQRTGDSRREVVGIEEELDGRREGVAVEMYAGPQGSRVSIADSTMSVGPAVPVVEEATVVRFKAAVNRL</sequence>
<protein>
    <submittedName>
        <fullName evidence="3">Uncharacterized protein</fullName>
    </submittedName>
</protein>
<keyword evidence="2" id="KW-0472">Membrane</keyword>
<dbReference type="InParanoid" id="A0A4S2MQM8"/>
<keyword evidence="2" id="KW-1133">Transmembrane helix</keyword>
<evidence type="ECO:0000313" key="3">
    <source>
        <dbReference type="EMBL" id="TGZ76838.1"/>
    </source>
</evidence>
<dbReference type="EMBL" id="ML220165">
    <property type="protein sequence ID" value="TGZ76838.1"/>
    <property type="molecule type" value="Genomic_DNA"/>
</dbReference>
<feature type="transmembrane region" description="Helical" evidence="2">
    <location>
        <begin position="134"/>
        <end position="155"/>
    </location>
</feature>
<reference evidence="3 4" key="1">
    <citation type="submission" date="2019-04" db="EMBL/GenBank/DDBJ databases">
        <title>Comparative genomics and transcriptomics to analyze fruiting body development in filamentous ascomycetes.</title>
        <authorList>
            <consortium name="DOE Joint Genome Institute"/>
            <person name="Lutkenhaus R."/>
            <person name="Traeger S."/>
            <person name="Breuer J."/>
            <person name="Kuo A."/>
            <person name="Lipzen A."/>
            <person name="Pangilinan J."/>
            <person name="Dilworth D."/>
            <person name="Sandor L."/>
            <person name="Poggeler S."/>
            <person name="Barry K."/>
            <person name="Grigoriev I.V."/>
            <person name="Nowrousian M."/>
        </authorList>
    </citation>
    <scope>NUCLEOTIDE SEQUENCE [LARGE SCALE GENOMIC DNA]</scope>
    <source>
        <strain evidence="3 4">CBS 389.68</strain>
    </source>
</reference>
<feature type="region of interest" description="Disordered" evidence="1">
    <location>
        <begin position="211"/>
        <end position="231"/>
    </location>
</feature>
<accession>A0A4S2MQM8</accession>
<organism evidence="3 4">
    <name type="scientific">Ascodesmis nigricans</name>
    <dbReference type="NCBI Taxonomy" id="341454"/>
    <lineage>
        <taxon>Eukaryota</taxon>
        <taxon>Fungi</taxon>
        <taxon>Dikarya</taxon>
        <taxon>Ascomycota</taxon>
        <taxon>Pezizomycotina</taxon>
        <taxon>Pezizomycetes</taxon>
        <taxon>Pezizales</taxon>
        <taxon>Ascodesmidaceae</taxon>
        <taxon>Ascodesmis</taxon>
    </lineage>
</organism>
<feature type="compositionally biased region" description="Low complexity" evidence="1">
    <location>
        <begin position="211"/>
        <end position="224"/>
    </location>
</feature>